<comment type="caution">
    <text evidence="2">The sequence shown here is derived from an EMBL/GenBank/DDBJ whole genome shotgun (WGS) entry which is preliminary data.</text>
</comment>
<reference evidence="2 3" key="1">
    <citation type="submission" date="2024-04" db="EMBL/GenBank/DDBJ databases">
        <title>Novel genus in family Flammeovirgaceae.</title>
        <authorList>
            <person name="Nguyen T.H."/>
            <person name="Vuong T.Q."/>
            <person name="Le H."/>
            <person name="Kim S.-G."/>
        </authorList>
    </citation>
    <scope>NUCLEOTIDE SEQUENCE [LARGE SCALE GENOMIC DNA]</scope>
    <source>
        <strain evidence="2 3">JCM 23209</strain>
    </source>
</reference>
<protein>
    <submittedName>
        <fullName evidence="2">VOC family protein</fullName>
    </submittedName>
</protein>
<dbReference type="Pfam" id="PF00903">
    <property type="entry name" value="Glyoxalase"/>
    <property type="match status" value="1"/>
</dbReference>
<dbReference type="EMBL" id="JBDKWZ010000012">
    <property type="protein sequence ID" value="MEN7550124.1"/>
    <property type="molecule type" value="Genomic_DNA"/>
</dbReference>
<dbReference type="InterPro" id="IPR029068">
    <property type="entry name" value="Glyas_Bleomycin-R_OHBP_Dase"/>
</dbReference>
<dbReference type="InterPro" id="IPR004360">
    <property type="entry name" value="Glyas_Fos-R_dOase_dom"/>
</dbReference>
<organism evidence="2 3">
    <name type="scientific">Rapidithrix thailandica</name>
    <dbReference type="NCBI Taxonomy" id="413964"/>
    <lineage>
        <taxon>Bacteria</taxon>
        <taxon>Pseudomonadati</taxon>
        <taxon>Bacteroidota</taxon>
        <taxon>Cytophagia</taxon>
        <taxon>Cytophagales</taxon>
        <taxon>Flammeovirgaceae</taxon>
        <taxon>Rapidithrix</taxon>
    </lineage>
</organism>
<evidence type="ECO:0000313" key="2">
    <source>
        <dbReference type="EMBL" id="MEN7550124.1"/>
    </source>
</evidence>
<name>A0AAW9RYY3_9BACT</name>
<sequence>MKLQSLTPNLMVKDVNETLNYYLNTLGFELLQTVPETGSFDWGFVQSGNVRLMFQKEASIQEEYPELQSYTRGGALTLYIKVEDLTAWHEKLKDKVTFVKPLHKTFYGANEFAIEDPNGFILTFSDILE</sequence>
<dbReference type="PROSITE" id="PS51819">
    <property type="entry name" value="VOC"/>
    <property type="match status" value="1"/>
</dbReference>
<proteinExistence type="predicted"/>
<dbReference type="RefSeq" id="WP_346822903.1">
    <property type="nucleotide sequence ID" value="NZ_JBDKWZ010000012.1"/>
</dbReference>
<dbReference type="Proteomes" id="UP001403385">
    <property type="component" value="Unassembled WGS sequence"/>
</dbReference>
<dbReference type="InterPro" id="IPR037523">
    <property type="entry name" value="VOC_core"/>
</dbReference>
<feature type="domain" description="VOC" evidence="1">
    <location>
        <begin position="2"/>
        <end position="127"/>
    </location>
</feature>
<evidence type="ECO:0000259" key="1">
    <source>
        <dbReference type="PROSITE" id="PS51819"/>
    </source>
</evidence>
<dbReference type="Gene3D" id="3.10.180.10">
    <property type="entry name" value="2,3-Dihydroxybiphenyl 1,2-Dioxygenase, domain 1"/>
    <property type="match status" value="1"/>
</dbReference>
<keyword evidence="3" id="KW-1185">Reference proteome</keyword>
<dbReference type="AlphaFoldDB" id="A0AAW9RYY3"/>
<accession>A0AAW9RYY3</accession>
<dbReference type="SUPFAM" id="SSF54593">
    <property type="entry name" value="Glyoxalase/Bleomycin resistance protein/Dihydroxybiphenyl dioxygenase"/>
    <property type="match status" value="1"/>
</dbReference>
<gene>
    <name evidence="2" type="ORF">AAG747_19550</name>
</gene>
<evidence type="ECO:0000313" key="3">
    <source>
        <dbReference type="Proteomes" id="UP001403385"/>
    </source>
</evidence>